<name>A0ABW0F8H0_9HYPH</name>
<protein>
    <submittedName>
        <fullName evidence="2">Uncharacterized protein</fullName>
    </submittedName>
</protein>
<keyword evidence="1" id="KW-0472">Membrane</keyword>
<feature type="transmembrane region" description="Helical" evidence="1">
    <location>
        <begin position="33"/>
        <end position="52"/>
    </location>
</feature>
<dbReference type="Proteomes" id="UP001595976">
    <property type="component" value="Unassembled WGS sequence"/>
</dbReference>
<comment type="caution">
    <text evidence="2">The sequence shown here is derived from an EMBL/GenBank/DDBJ whole genome shotgun (WGS) entry which is preliminary data.</text>
</comment>
<organism evidence="2 3">
    <name type="scientific">Bosea minatitlanensis</name>
    <dbReference type="NCBI Taxonomy" id="128782"/>
    <lineage>
        <taxon>Bacteria</taxon>
        <taxon>Pseudomonadati</taxon>
        <taxon>Pseudomonadota</taxon>
        <taxon>Alphaproteobacteria</taxon>
        <taxon>Hyphomicrobiales</taxon>
        <taxon>Boseaceae</taxon>
        <taxon>Bosea</taxon>
    </lineage>
</organism>
<proteinExistence type="predicted"/>
<evidence type="ECO:0000256" key="1">
    <source>
        <dbReference type="SAM" id="Phobius"/>
    </source>
</evidence>
<keyword evidence="3" id="KW-1185">Reference proteome</keyword>
<keyword evidence="1" id="KW-1133">Transmembrane helix</keyword>
<sequence>MATTFMATAAGAVSVAAALYSGLVQPGAFTGEFLSLVLAVLTSVAVGSASALDG</sequence>
<reference evidence="3" key="1">
    <citation type="journal article" date="2019" name="Int. J. Syst. Evol. Microbiol.">
        <title>The Global Catalogue of Microorganisms (GCM) 10K type strain sequencing project: providing services to taxonomists for standard genome sequencing and annotation.</title>
        <authorList>
            <consortium name="The Broad Institute Genomics Platform"/>
            <consortium name="The Broad Institute Genome Sequencing Center for Infectious Disease"/>
            <person name="Wu L."/>
            <person name="Ma J."/>
        </authorList>
    </citation>
    <scope>NUCLEOTIDE SEQUENCE [LARGE SCALE GENOMIC DNA]</scope>
    <source>
        <strain evidence="3">CGMCC 1.15643</strain>
    </source>
</reference>
<accession>A0ABW0F8H0</accession>
<keyword evidence="1" id="KW-0812">Transmembrane</keyword>
<evidence type="ECO:0000313" key="3">
    <source>
        <dbReference type="Proteomes" id="UP001595976"/>
    </source>
</evidence>
<gene>
    <name evidence="2" type="ORF">ACFPK2_15105</name>
</gene>
<evidence type="ECO:0000313" key="2">
    <source>
        <dbReference type="EMBL" id="MFC5294314.1"/>
    </source>
</evidence>
<dbReference type="EMBL" id="JBHSLI010000006">
    <property type="protein sequence ID" value="MFC5294314.1"/>
    <property type="molecule type" value="Genomic_DNA"/>
</dbReference>
<dbReference type="RefSeq" id="WP_260349234.1">
    <property type="nucleotide sequence ID" value="NZ_JAOAOS010000009.1"/>
</dbReference>